<proteinExistence type="predicted"/>
<evidence type="ECO:0000256" key="1">
    <source>
        <dbReference type="SAM" id="SignalP"/>
    </source>
</evidence>
<keyword evidence="4" id="KW-1185">Reference proteome</keyword>
<feature type="domain" description="DUF4185" evidence="2">
    <location>
        <begin position="63"/>
        <end position="369"/>
    </location>
</feature>
<dbReference type="Pfam" id="PF13810">
    <property type="entry name" value="DUF4185"/>
    <property type="match status" value="1"/>
</dbReference>
<evidence type="ECO:0000313" key="3">
    <source>
        <dbReference type="EMBL" id="KAA0017370.1"/>
    </source>
</evidence>
<dbReference type="AlphaFoldDB" id="A0A5A7S4I9"/>
<dbReference type="RefSeq" id="WP_149433000.1">
    <property type="nucleotide sequence ID" value="NZ_VLNY01000022.1"/>
</dbReference>
<protein>
    <submittedName>
        <fullName evidence="3">DUF4185 domain-containing protein</fullName>
    </submittedName>
</protein>
<sequence>MERRSGLTGAAAVTLAALTFFASPADAVPGGVNPIPYINGTDGQLPHLTGRTQAVSFFTGPSSPNNTVGRFNVLGTDLGVMWDNGHGQVLTAFGDTVGLGLDTFSANGIVGDWRSNVLFRSSDHVLSDGMGIDSAPLDNPIHAKELVRSLKIPGVETSVIPTAGVEVGGIQYMNFMSVRSWGPPGEWDTNFSGLASSPDNGENWFIEPPRRTNLPGSGDHNFQMAAYVKEGGYVYQFGTPSGRFGDARLARVPEAAIRDLGAYEYWTGKDWKKGDVNAAVPVLPAPVSELSVQYNDYLGQYIALYADQANNIVMRKSASLTGPWGPPESILGGNEIPQLYGAYIHPWSTGSDLYFLVTTYRSYNVMLMHTRL</sequence>
<evidence type="ECO:0000259" key="2">
    <source>
        <dbReference type="Pfam" id="PF13810"/>
    </source>
</evidence>
<organism evidence="3 4">
    <name type="scientific">Antrihabitans cavernicola</name>
    <dbReference type="NCBI Taxonomy" id="2495913"/>
    <lineage>
        <taxon>Bacteria</taxon>
        <taxon>Bacillati</taxon>
        <taxon>Actinomycetota</taxon>
        <taxon>Actinomycetes</taxon>
        <taxon>Mycobacteriales</taxon>
        <taxon>Nocardiaceae</taxon>
        <taxon>Antrihabitans</taxon>
    </lineage>
</organism>
<feature type="chain" id="PRO_5023092631" evidence="1">
    <location>
        <begin position="28"/>
        <end position="372"/>
    </location>
</feature>
<gene>
    <name evidence="3" type="ORF">FOY51_25045</name>
</gene>
<keyword evidence="1" id="KW-0732">Signal</keyword>
<reference evidence="3 4" key="1">
    <citation type="submission" date="2019-07" db="EMBL/GenBank/DDBJ databases">
        <title>Rhodococcus cavernicolus sp. nov., isolated from a cave.</title>
        <authorList>
            <person name="Lee S.D."/>
        </authorList>
    </citation>
    <scope>NUCLEOTIDE SEQUENCE [LARGE SCALE GENOMIC DNA]</scope>
    <source>
        <strain evidence="3 4">C1-24</strain>
    </source>
</reference>
<comment type="caution">
    <text evidence="3">The sequence shown here is derived from an EMBL/GenBank/DDBJ whole genome shotgun (WGS) entry which is preliminary data.</text>
</comment>
<evidence type="ECO:0000313" key="4">
    <source>
        <dbReference type="Proteomes" id="UP000322244"/>
    </source>
</evidence>
<dbReference type="Proteomes" id="UP000322244">
    <property type="component" value="Unassembled WGS sequence"/>
</dbReference>
<dbReference type="EMBL" id="VLNY01000022">
    <property type="protein sequence ID" value="KAA0017370.1"/>
    <property type="molecule type" value="Genomic_DNA"/>
</dbReference>
<accession>A0A5A7S4I9</accession>
<dbReference type="OrthoDB" id="284233at2"/>
<feature type="signal peptide" evidence="1">
    <location>
        <begin position="1"/>
        <end position="27"/>
    </location>
</feature>
<name>A0A5A7S4I9_9NOCA</name>
<dbReference type="InterPro" id="IPR025442">
    <property type="entry name" value="DUF4185"/>
</dbReference>